<accession>A0A8H6AMX7</accession>
<evidence type="ECO:0000313" key="1">
    <source>
        <dbReference type="EMBL" id="KAF5870402.1"/>
    </source>
</evidence>
<protein>
    <submittedName>
        <fullName evidence="1">Uncharacterized protein</fullName>
    </submittedName>
</protein>
<dbReference type="AlphaFoldDB" id="A0A8H6AMX7"/>
<gene>
    <name evidence="1" type="ORF">Bfra_009788</name>
</gene>
<reference evidence="1 2" key="1">
    <citation type="journal article" date="2020" name="Phytopathology">
        <title>A high-quality genome resource of Botrytis fragariae, a new and rapidly spreading fungal pathogen causing strawberry gray mold in the U.S.A.</title>
        <authorList>
            <person name="Wu Y."/>
            <person name="Saski C.A."/>
            <person name="Schnabel G."/>
            <person name="Xiao S."/>
            <person name="Hu M."/>
        </authorList>
    </citation>
    <scope>NUCLEOTIDE SEQUENCE [LARGE SCALE GENOMIC DNA]</scope>
    <source>
        <strain evidence="1 2">BVB16</strain>
    </source>
</reference>
<name>A0A8H6AMX7_9HELO</name>
<proteinExistence type="predicted"/>
<organism evidence="1 2">
    <name type="scientific">Botrytis fragariae</name>
    <dbReference type="NCBI Taxonomy" id="1964551"/>
    <lineage>
        <taxon>Eukaryota</taxon>
        <taxon>Fungi</taxon>
        <taxon>Dikarya</taxon>
        <taxon>Ascomycota</taxon>
        <taxon>Pezizomycotina</taxon>
        <taxon>Leotiomycetes</taxon>
        <taxon>Helotiales</taxon>
        <taxon>Sclerotiniaceae</taxon>
        <taxon>Botrytis</taxon>
    </lineage>
</organism>
<dbReference type="EMBL" id="JABFCT010000014">
    <property type="protein sequence ID" value="KAF5870402.1"/>
    <property type="molecule type" value="Genomic_DNA"/>
</dbReference>
<sequence length="90" mass="9719">MSYPLPTLGVLTQKSFKNKLDELHEKILDKDDIINDLWTRAQWAERRVLGLTVEMAGKDAEIVALKAELAAVGAGQQANLGGGGEDVSAK</sequence>
<dbReference type="OrthoDB" id="3556752at2759"/>
<evidence type="ECO:0000313" key="2">
    <source>
        <dbReference type="Proteomes" id="UP000531561"/>
    </source>
</evidence>
<dbReference type="GeneID" id="59263818"/>
<dbReference type="Proteomes" id="UP000531561">
    <property type="component" value="Unassembled WGS sequence"/>
</dbReference>
<keyword evidence="2" id="KW-1185">Reference proteome</keyword>
<dbReference type="RefSeq" id="XP_037189349.1">
    <property type="nucleotide sequence ID" value="XM_037340126.1"/>
</dbReference>
<comment type="caution">
    <text evidence="1">The sequence shown here is derived from an EMBL/GenBank/DDBJ whole genome shotgun (WGS) entry which is preliminary data.</text>
</comment>